<protein>
    <submittedName>
        <fullName evidence="1">MmcQ/YjbR family DNA-binding protein</fullName>
    </submittedName>
</protein>
<dbReference type="SUPFAM" id="SSF142906">
    <property type="entry name" value="YjbR-like"/>
    <property type="match status" value="1"/>
</dbReference>
<evidence type="ECO:0000313" key="2">
    <source>
        <dbReference type="Proteomes" id="UP000676194"/>
    </source>
</evidence>
<dbReference type="RefSeq" id="WP_213494847.1">
    <property type="nucleotide sequence ID" value="NZ_CP074694.1"/>
</dbReference>
<organism evidence="1 2">
    <name type="scientific">Telmatocola sphagniphila</name>
    <dbReference type="NCBI Taxonomy" id="1123043"/>
    <lineage>
        <taxon>Bacteria</taxon>
        <taxon>Pseudomonadati</taxon>
        <taxon>Planctomycetota</taxon>
        <taxon>Planctomycetia</taxon>
        <taxon>Gemmatales</taxon>
        <taxon>Gemmataceae</taxon>
    </lineage>
</organism>
<dbReference type="Pfam" id="PF04237">
    <property type="entry name" value="YjbR"/>
    <property type="match status" value="1"/>
</dbReference>
<reference evidence="1" key="1">
    <citation type="submission" date="2021-05" db="EMBL/GenBank/DDBJ databases">
        <title>Complete genome sequence of the cellulolytic planctomycete Telmatocola sphagniphila SP2T and characterization of the first cellulase from planctomycetes.</title>
        <authorList>
            <person name="Rakitin A.L."/>
            <person name="Beletsky A.V."/>
            <person name="Naumoff D.G."/>
            <person name="Kulichevskaya I.S."/>
            <person name="Mardanov A.V."/>
            <person name="Ravin N.V."/>
            <person name="Dedysh S.N."/>
        </authorList>
    </citation>
    <scope>NUCLEOTIDE SEQUENCE</scope>
    <source>
        <strain evidence="1">SP2T</strain>
    </source>
</reference>
<dbReference type="EMBL" id="CP074694">
    <property type="protein sequence ID" value="QVL30965.1"/>
    <property type="molecule type" value="Genomic_DNA"/>
</dbReference>
<accession>A0A8E6B5V7</accession>
<dbReference type="KEGG" id="tsph:KIH39_19220"/>
<dbReference type="Gene3D" id="3.90.1150.30">
    <property type="match status" value="1"/>
</dbReference>
<dbReference type="InterPro" id="IPR058532">
    <property type="entry name" value="YjbR/MT2646/Rv2570-like"/>
</dbReference>
<keyword evidence="1" id="KW-0238">DNA-binding</keyword>
<name>A0A8E6B5V7_9BACT</name>
<dbReference type="GO" id="GO:0003677">
    <property type="term" value="F:DNA binding"/>
    <property type="evidence" value="ECO:0007669"/>
    <property type="project" value="UniProtKB-KW"/>
</dbReference>
<dbReference type="Proteomes" id="UP000676194">
    <property type="component" value="Chromosome"/>
</dbReference>
<proteinExistence type="predicted"/>
<gene>
    <name evidence="1" type="ORF">KIH39_19220</name>
</gene>
<dbReference type="InterPro" id="IPR038056">
    <property type="entry name" value="YjbR-like_sf"/>
</dbReference>
<dbReference type="AlphaFoldDB" id="A0A8E6B5V7"/>
<evidence type="ECO:0000313" key="1">
    <source>
        <dbReference type="EMBL" id="QVL30965.1"/>
    </source>
</evidence>
<keyword evidence="2" id="KW-1185">Reference proteome</keyword>
<sequence length="120" mass="13859">MIEAKYSEYLDKVRKICFALPEVKEVEAWGHPTFRAPKKLFAAFGVDEIEGPNLGLKMSFERQEQLLEDPRFYPTPYAAHQGWVSLRLKSVKRWQEVKALLIEAYCQVASKKLIEALDAD</sequence>